<name>A0ABN3Q016_9ACTN</name>
<evidence type="ECO:0000313" key="2">
    <source>
        <dbReference type="EMBL" id="GAA2610208.1"/>
    </source>
</evidence>
<evidence type="ECO:0008006" key="4">
    <source>
        <dbReference type="Google" id="ProtNLM"/>
    </source>
</evidence>
<feature type="chain" id="PRO_5047159283" description="Peptidase inhibitor family I36" evidence="1">
    <location>
        <begin position="24"/>
        <end position="125"/>
    </location>
</feature>
<accession>A0ABN3Q016</accession>
<reference evidence="2 3" key="1">
    <citation type="journal article" date="2019" name="Int. J. Syst. Evol. Microbiol.">
        <title>The Global Catalogue of Microorganisms (GCM) 10K type strain sequencing project: providing services to taxonomists for standard genome sequencing and annotation.</title>
        <authorList>
            <consortium name="The Broad Institute Genomics Platform"/>
            <consortium name="The Broad Institute Genome Sequencing Center for Infectious Disease"/>
            <person name="Wu L."/>
            <person name="Ma J."/>
        </authorList>
    </citation>
    <scope>NUCLEOTIDE SEQUENCE [LARGE SCALE GENOMIC DNA]</scope>
    <source>
        <strain evidence="2 3">JCM 6833</strain>
    </source>
</reference>
<proteinExistence type="predicted"/>
<protein>
    <recommendedName>
        <fullName evidence="4">Peptidase inhibitor family I36</fullName>
    </recommendedName>
</protein>
<dbReference type="RefSeq" id="WP_344544724.1">
    <property type="nucleotide sequence ID" value="NZ_BAAATD010000007.1"/>
</dbReference>
<keyword evidence="3" id="KW-1185">Reference proteome</keyword>
<organism evidence="2 3">
    <name type="scientific">Actinomadura fulvescens</name>
    <dbReference type="NCBI Taxonomy" id="46160"/>
    <lineage>
        <taxon>Bacteria</taxon>
        <taxon>Bacillati</taxon>
        <taxon>Actinomycetota</taxon>
        <taxon>Actinomycetes</taxon>
        <taxon>Streptosporangiales</taxon>
        <taxon>Thermomonosporaceae</taxon>
        <taxon>Actinomadura</taxon>
    </lineage>
</organism>
<dbReference type="EMBL" id="BAAATD010000007">
    <property type="protein sequence ID" value="GAA2610208.1"/>
    <property type="molecule type" value="Genomic_DNA"/>
</dbReference>
<evidence type="ECO:0000313" key="3">
    <source>
        <dbReference type="Proteomes" id="UP001501509"/>
    </source>
</evidence>
<gene>
    <name evidence="2" type="ORF">GCM10010411_50740</name>
</gene>
<evidence type="ECO:0000256" key="1">
    <source>
        <dbReference type="SAM" id="SignalP"/>
    </source>
</evidence>
<comment type="caution">
    <text evidence="2">The sequence shown here is derived from an EMBL/GenBank/DDBJ whole genome shotgun (WGS) entry which is preliminary data.</text>
</comment>
<dbReference type="Proteomes" id="UP001501509">
    <property type="component" value="Unassembled WGS sequence"/>
</dbReference>
<feature type="signal peptide" evidence="1">
    <location>
        <begin position="1"/>
        <end position="23"/>
    </location>
</feature>
<sequence length="125" mass="13383">MRTSSTRGSQLLLVTATTALTLAATATGSRAEAHAMEPACPPPGGGSCYFEYYDASGLRTIEFEPEVGRCYNTGSAGAVRGTNQTNRRVHLWPTSNCSGSATALVDPGFSWNDPSHTYYSFRPIR</sequence>
<keyword evidence="1" id="KW-0732">Signal</keyword>